<dbReference type="InterPro" id="IPR010559">
    <property type="entry name" value="Sig_transdc_His_kin_internal"/>
</dbReference>
<proteinExistence type="predicted"/>
<evidence type="ECO:0000256" key="5">
    <source>
        <dbReference type="ARBA" id="ARBA00023136"/>
    </source>
</evidence>
<dbReference type="Proteomes" id="UP000254051">
    <property type="component" value="Unassembled WGS sequence"/>
</dbReference>
<dbReference type="GO" id="GO:0005886">
    <property type="term" value="C:plasma membrane"/>
    <property type="evidence" value="ECO:0007669"/>
    <property type="project" value="UniProtKB-SubCell"/>
</dbReference>
<evidence type="ECO:0000313" key="8">
    <source>
        <dbReference type="EMBL" id="SUQ14731.1"/>
    </source>
</evidence>
<evidence type="ECO:0000256" key="4">
    <source>
        <dbReference type="ARBA" id="ARBA00022989"/>
    </source>
</evidence>
<dbReference type="PANTHER" id="PTHR34220:SF7">
    <property type="entry name" value="SENSOR HISTIDINE KINASE YPDA"/>
    <property type="match status" value="1"/>
</dbReference>
<dbReference type="AlphaFoldDB" id="A0A316AHV8"/>
<accession>A0A316AHV8</accession>
<evidence type="ECO:0000313" key="9">
    <source>
        <dbReference type="Proteomes" id="UP000254051"/>
    </source>
</evidence>
<dbReference type="Gene3D" id="3.30.565.10">
    <property type="entry name" value="Histidine kinase-like ATPase, C-terminal domain"/>
    <property type="match status" value="1"/>
</dbReference>
<evidence type="ECO:0000256" key="1">
    <source>
        <dbReference type="ARBA" id="ARBA00004651"/>
    </source>
</evidence>
<dbReference type="InterPro" id="IPR050640">
    <property type="entry name" value="Bact_2-comp_sensor_kinase"/>
</dbReference>
<sequence>MRKKAHRQMTFDKKMTYFITKALIISTVLIVTVSAVSTMISLINKSAQMAMKEVDTMAANTEDSFTQYYDLIWSINLNEHIQRYLKENDKEQQTIKNAYSVLDNICNMNKNLNFISVVREDERDFLIKGNAIPNWLPDYKGKIKEDYNNSISMRNNVVRMVYSNTYGRGGEYSLSVYYPLYSNSVIGQRLGTLCINVKDSNLNQLMNRENPGENFTVNTYFVHEEGNIIVPAGEKEMGMEFEEMKFRDAKEGELISDTGLAIYEKLTGWDFYYVTHIGWWDLAKDSLGTVVILLLLLCGLLIFFTKNAKQIVEQQEQMNQIRLDALHSQIQPHFLYNTLDCIHWQAVVSGDSEISNMVKALATYYRICLSKGKDIITLHQELDYVKSYLYIQRMRYGEVLNYEIIAEEELGNTAIPKLTLQPLVENAIYHGIKSAGGEEGHIVIRVSEISSDIAIFVEDDGAGMSQDKVEEMNRLVKIFDEQFGYGVRNVNRRIQLFCGENYGLTYMKNQKGGITVRVLIPKIQQSDGEGSHDAGIDSR</sequence>
<evidence type="ECO:0000256" key="2">
    <source>
        <dbReference type="ARBA" id="ARBA00022475"/>
    </source>
</evidence>
<evidence type="ECO:0000256" key="3">
    <source>
        <dbReference type="ARBA" id="ARBA00022692"/>
    </source>
</evidence>
<keyword evidence="5 6" id="KW-0472">Membrane</keyword>
<dbReference type="Pfam" id="PF02518">
    <property type="entry name" value="HATPase_c"/>
    <property type="match status" value="1"/>
</dbReference>
<dbReference type="SUPFAM" id="SSF55874">
    <property type="entry name" value="ATPase domain of HSP90 chaperone/DNA topoisomerase II/histidine kinase"/>
    <property type="match status" value="1"/>
</dbReference>
<comment type="subcellular location">
    <subcellularLocation>
        <location evidence="1">Cell membrane</location>
        <topology evidence="1">Multi-pass membrane protein</topology>
    </subcellularLocation>
</comment>
<dbReference type="PANTHER" id="PTHR34220">
    <property type="entry name" value="SENSOR HISTIDINE KINASE YPDA"/>
    <property type="match status" value="1"/>
</dbReference>
<dbReference type="Pfam" id="PF06580">
    <property type="entry name" value="His_kinase"/>
    <property type="match status" value="1"/>
</dbReference>
<keyword evidence="9" id="KW-1185">Reference proteome</keyword>
<feature type="domain" description="Histidine kinase/HSP90-like ATPase" evidence="7">
    <location>
        <begin position="415"/>
        <end position="524"/>
    </location>
</feature>
<evidence type="ECO:0000259" key="7">
    <source>
        <dbReference type="SMART" id="SM00387"/>
    </source>
</evidence>
<dbReference type="InterPro" id="IPR033479">
    <property type="entry name" value="dCache_1"/>
</dbReference>
<evidence type="ECO:0000256" key="6">
    <source>
        <dbReference type="SAM" id="Phobius"/>
    </source>
</evidence>
<keyword evidence="8" id="KW-0418">Kinase</keyword>
<protein>
    <submittedName>
        <fullName evidence="8">Histidine kinase-, DNA gyrase B-, and HSP90-like ATPase</fullName>
    </submittedName>
</protein>
<gene>
    <name evidence="8" type="ORF">SAMN05216529_107187</name>
</gene>
<dbReference type="RefSeq" id="WP_181392838.1">
    <property type="nucleotide sequence ID" value="NZ_QGDS01000007.1"/>
</dbReference>
<dbReference type="InterPro" id="IPR036890">
    <property type="entry name" value="HATPase_C_sf"/>
</dbReference>
<feature type="transmembrane region" description="Helical" evidence="6">
    <location>
        <begin position="286"/>
        <end position="304"/>
    </location>
</feature>
<dbReference type="EMBL" id="UHJJ01000007">
    <property type="protein sequence ID" value="SUQ14731.1"/>
    <property type="molecule type" value="Genomic_DNA"/>
</dbReference>
<name>A0A316AHV8_9FIRM</name>
<dbReference type="GO" id="GO:0000155">
    <property type="term" value="F:phosphorelay sensor kinase activity"/>
    <property type="evidence" value="ECO:0007669"/>
    <property type="project" value="InterPro"/>
</dbReference>
<keyword evidence="4 6" id="KW-1133">Transmembrane helix</keyword>
<keyword evidence="8" id="KW-0808">Transferase</keyword>
<organism evidence="8 9">
    <name type="scientific">Faecalicatena contorta</name>
    <dbReference type="NCBI Taxonomy" id="39482"/>
    <lineage>
        <taxon>Bacteria</taxon>
        <taxon>Bacillati</taxon>
        <taxon>Bacillota</taxon>
        <taxon>Clostridia</taxon>
        <taxon>Lachnospirales</taxon>
        <taxon>Lachnospiraceae</taxon>
        <taxon>Faecalicatena</taxon>
    </lineage>
</organism>
<dbReference type="InterPro" id="IPR003594">
    <property type="entry name" value="HATPase_dom"/>
</dbReference>
<reference evidence="9" key="1">
    <citation type="submission" date="2017-07" db="EMBL/GenBank/DDBJ databases">
        <authorList>
            <person name="Varghese N."/>
            <person name="Submissions S."/>
        </authorList>
    </citation>
    <scope>NUCLEOTIDE SEQUENCE [LARGE SCALE GENOMIC DNA]</scope>
    <source>
        <strain evidence="9">NLAE-zl-C134</strain>
    </source>
</reference>
<keyword evidence="2" id="KW-1003">Cell membrane</keyword>
<dbReference type="SMART" id="SM00387">
    <property type="entry name" value="HATPase_c"/>
    <property type="match status" value="1"/>
</dbReference>
<keyword evidence="3 6" id="KW-0812">Transmembrane</keyword>
<dbReference type="Pfam" id="PF02743">
    <property type="entry name" value="dCache_1"/>
    <property type="match status" value="1"/>
</dbReference>